<evidence type="ECO:0000259" key="1">
    <source>
        <dbReference type="Pfam" id="PF19575"/>
    </source>
</evidence>
<dbReference type="STRING" id="936756.ATE80_05275"/>
<dbReference type="AlphaFoldDB" id="A0A117IXC4"/>
<organism evidence="2 3">
    <name type="scientific">Streptomyces kanasensis</name>
    <dbReference type="NCBI Taxonomy" id="936756"/>
    <lineage>
        <taxon>Bacteria</taxon>
        <taxon>Bacillati</taxon>
        <taxon>Actinomycetota</taxon>
        <taxon>Actinomycetes</taxon>
        <taxon>Kitasatosporales</taxon>
        <taxon>Streptomycetaceae</taxon>
        <taxon>Streptomyces</taxon>
    </lineage>
</organism>
<evidence type="ECO:0000313" key="3">
    <source>
        <dbReference type="Proteomes" id="UP000054011"/>
    </source>
</evidence>
<dbReference type="OrthoDB" id="3541261at2"/>
<gene>
    <name evidence="2" type="ORF">ATE80_05275</name>
</gene>
<feature type="domain" description="Helix-turn-helix" evidence="1">
    <location>
        <begin position="13"/>
        <end position="66"/>
    </location>
</feature>
<keyword evidence="3" id="KW-1185">Reference proteome</keyword>
<dbReference type="InterPro" id="IPR045745">
    <property type="entry name" value="HTH_58_Actinobacteria-type"/>
</dbReference>
<sequence length="71" mass="7537">MTRKSPARRLPPGPDRDEVAADLKEKYDAGASIRALAEETGRSYGAVHRLLGEAGATFRARGAATREKAAA</sequence>
<dbReference type="Proteomes" id="UP000054011">
    <property type="component" value="Unassembled WGS sequence"/>
</dbReference>
<name>A0A117IXC4_9ACTN</name>
<reference evidence="2 3" key="1">
    <citation type="submission" date="2015-11" db="EMBL/GenBank/DDBJ databases">
        <title>Genome-wide analysis reveals the secondary metabolome in Streptomyces kanasensis ZX01.</title>
        <authorList>
            <person name="Zhang G."/>
            <person name="Han L."/>
            <person name="Feng J."/>
            <person name="Zhang X."/>
        </authorList>
    </citation>
    <scope>NUCLEOTIDE SEQUENCE [LARGE SCALE GENOMIC DNA]</scope>
    <source>
        <strain evidence="2 3">ZX01</strain>
    </source>
</reference>
<dbReference type="Gene3D" id="1.10.10.60">
    <property type="entry name" value="Homeodomain-like"/>
    <property type="match status" value="1"/>
</dbReference>
<dbReference type="EMBL" id="LNSV01000008">
    <property type="protein sequence ID" value="KUH39755.1"/>
    <property type="molecule type" value="Genomic_DNA"/>
</dbReference>
<protein>
    <submittedName>
        <fullName evidence="2">Transcriptional regulator</fullName>
    </submittedName>
</protein>
<comment type="caution">
    <text evidence="2">The sequence shown here is derived from an EMBL/GenBank/DDBJ whole genome shotgun (WGS) entry which is preliminary data.</text>
</comment>
<proteinExistence type="predicted"/>
<dbReference type="Pfam" id="PF19575">
    <property type="entry name" value="HTH_58"/>
    <property type="match status" value="1"/>
</dbReference>
<dbReference type="RefSeq" id="WP_058940947.1">
    <property type="nucleotide sequence ID" value="NZ_LNSV01000008.1"/>
</dbReference>
<accession>A0A117IXC4</accession>
<evidence type="ECO:0000313" key="2">
    <source>
        <dbReference type="EMBL" id="KUH39755.1"/>
    </source>
</evidence>